<protein>
    <submittedName>
        <fullName evidence="1">Uncharacterized protein</fullName>
    </submittedName>
</protein>
<sequence length="93" mass="10263">MGYVAALCCAVCRRLGIEGTPAIVHHQRTGTGKMRASHYRTCPLCPLHHQGSGFGVHDMGRSQFADLYGFSEVDLVEETRGLLVEYLPAEERT</sequence>
<proteinExistence type="predicted"/>
<evidence type="ECO:0000313" key="2">
    <source>
        <dbReference type="Proteomes" id="UP000001817"/>
    </source>
</evidence>
<organism evidence="1 2">
    <name type="scientific">Paraburkholderia xenovorans (strain LB400)</name>
    <dbReference type="NCBI Taxonomy" id="266265"/>
    <lineage>
        <taxon>Bacteria</taxon>
        <taxon>Pseudomonadati</taxon>
        <taxon>Pseudomonadota</taxon>
        <taxon>Betaproteobacteria</taxon>
        <taxon>Burkholderiales</taxon>
        <taxon>Burkholderiaceae</taxon>
        <taxon>Paraburkholderia</taxon>
    </lineage>
</organism>
<evidence type="ECO:0000313" key="1">
    <source>
        <dbReference type="EMBL" id="ABE29906.1"/>
    </source>
</evidence>
<dbReference type="EMBL" id="CP000270">
    <property type="protein sequence ID" value="ABE29906.1"/>
    <property type="molecule type" value="Genomic_DNA"/>
</dbReference>
<dbReference type="Proteomes" id="UP000001817">
    <property type="component" value="Chromosome 1"/>
</dbReference>
<dbReference type="Gene3D" id="3.30.40.190">
    <property type="match status" value="1"/>
</dbReference>
<reference evidence="1 2" key="1">
    <citation type="journal article" date="2006" name="Proc. Natl. Acad. Sci. U.S.A.">
        <title>Burkholderia xenovorans LB400 harbors a multi-replicon, 9.73-Mbp genome shaped for versatility.</title>
        <authorList>
            <person name="Chain P.S."/>
            <person name="Denef V.J."/>
            <person name="Konstantinidis K.T."/>
            <person name="Vergez L.M."/>
            <person name="Agullo L."/>
            <person name="Reyes V.L."/>
            <person name="Hauser L."/>
            <person name="Cordova M."/>
            <person name="Gomez L."/>
            <person name="Gonzalez M."/>
            <person name="Land M."/>
            <person name="Lao V."/>
            <person name="Larimer F."/>
            <person name="LiPuma J.J."/>
            <person name="Mahenthiralingam E."/>
            <person name="Malfatti S.A."/>
            <person name="Marx C.J."/>
            <person name="Parnell J.J."/>
            <person name="Ramette A."/>
            <person name="Richardson P."/>
            <person name="Seeger M."/>
            <person name="Smith D."/>
            <person name="Spilker T."/>
            <person name="Sul W.J."/>
            <person name="Tsoi T.V."/>
            <person name="Ulrich L.E."/>
            <person name="Zhulin I.B."/>
            <person name="Tiedje J.M."/>
        </authorList>
    </citation>
    <scope>NUCLEOTIDE SEQUENCE [LARGE SCALE GENOMIC DNA]</scope>
    <source>
        <strain evidence="1 2">LB400</strain>
    </source>
</reference>
<gene>
    <name evidence="1" type="ORF">Bxe_A3073</name>
</gene>
<keyword evidence="2" id="KW-1185">Reference proteome</keyword>
<dbReference type="KEGG" id="bxe:Bxe_A3073"/>
<accession>Q141T3</accession>
<dbReference type="AlphaFoldDB" id="Q141T3"/>
<dbReference type="eggNOG" id="ENOG5032S5M">
    <property type="taxonomic scope" value="Bacteria"/>
</dbReference>
<name>Q141T3_PARXL</name>
<dbReference type="STRING" id="266265.Bxe_A3073"/>